<proteinExistence type="predicted"/>
<evidence type="ECO:0000313" key="1">
    <source>
        <dbReference type="EMBL" id="QGT79106.1"/>
    </source>
</evidence>
<sequence length="448" mass="49016">MNNEVRQGMKRLIVAVLVVLVAVLAAAPFVTGHVMENTLAEVERFPGTRDALELEVTDYQRGYLESRAESELWLRLPEQEPVRVMLTHRIDQLPGIDGRYATVHTTWEPADPELRDELAEVFGDDAEFTLATALYPTGASHSTGRIPSVERDGVDFSGADIRLDTKADGRFDYRLEGERLAIDDEAEGVEAGSAVVSEGLRLIASGQVAEDGFVWDSEGRFELDRLEIDQDSEQGWVEDFVLRFDSAREEDRWGFAVDYQVGDAVIQDESFSDAQMRLAVERLDAGAVRALVERMETLQALAARGAAIDEAFTDAVMAELPALMQHGPRIALEPLRATTAEGDTEIRLAAELPAGMSKGEPNPMMWMAMVSALVIEGSLEMPIALLEKSAAARGQRVGVVEEQLAPLVAQGWVRVEDGVVATTVDFRQGNLELNGTSANQLLNMAFGG</sequence>
<name>A0A6I6CXH5_9GAMM</name>
<gene>
    <name evidence="1" type="ORF">GM160_09530</name>
</gene>
<dbReference type="AlphaFoldDB" id="A0A6I6CXH5"/>
<protein>
    <submittedName>
        <fullName evidence="1">DUF945 family protein</fullName>
    </submittedName>
</protein>
<evidence type="ECO:0000313" key="2">
    <source>
        <dbReference type="Proteomes" id="UP000427716"/>
    </source>
</evidence>
<reference evidence="1 2" key="1">
    <citation type="submission" date="2019-11" db="EMBL/GenBank/DDBJ databases">
        <authorList>
            <person name="Zhang J."/>
            <person name="Sun C."/>
        </authorList>
    </citation>
    <scope>NUCLEOTIDE SEQUENCE [LARGE SCALE GENOMIC DNA]</scope>
    <source>
        <strain evidence="2">sp2</strain>
    </source>
</reference>
<organism evidence="1 2">
    <name type="scientific">Guyparkeria halophila</name>
    <dbReference type="NCBI Taxonomy" id="47960"/>
    <lineage>
        <taxon>Bacteria</taxon>
        <taxon>Pseudomonadati</taxon>
        <taxon>Pseudomonadota</taxon>
        <taxon>Gammaproteobacteria</taxon>
        <taxon>Chromatiales</taxon>
        <taxon>Thioalkalibacteraceae</taxon>
        <taxon>Guyparkeria</taxon>
    </lineage>
</organism>
<keyword evidence="2" id="KW-1185">Reference proteome</keyword>
<dbReference type="Proteomes" id="UP000427716">
    <property type="component" value="Chromosome"/>
</dbReference>
<dbReference type="EMBL" id="CP046415">
    <property type="protein sequence ID" value="QGT79106.1"/>
    <property type="molecule type" value="Genomic_DNA"/>
</dbReference>
<dbReference type="KEGG" id="ghl:GM160_09530"/>
<accession>A0A6I6CXH5</accession>
<dbReference type="Pfam" id="PF06097">
    <property type="entry name" value="DUF945"/>
    <property type="match status" value="1"/>
</dbReference>
<dbReference type="InterPro" id="IPR010352">
    <property type="entry name" value="DUF945"/>
</dbReference>